<dbReference type="InterPro" id="IPR001849">
    <property type="entry name" value="PH_domain"/>
</dbReference>
<feature type="domain" description="PH" evidence="2">
    <location>
        <begin position="8"/>
        <end position="119"/>
    </location>
</feature>
<dbReference type="SMART" id="SM00233">
    <property type="entry name" value="PH"/>
    <property type="match status" value="1"/>
</dbReference>
<reference evidence="3" key="1">
    <citation type="submission" date="2022-08" db="EMBL/GenBank/DDBJ databases">
        <title>Novel sulfate-reducing endosymbionts in the free-living metamonad Anaeramoeba.</title>
        <authorList>
            <person name="Jerlstrom-Hultqvist J."/>
            <person name="Cepicka I."/>
            <person name="Gallot-Lavallee L."/>
            <person name="Salas-Leiva D."/>
            <person name="Curtis B.A."/>
            <person name="Zahonova K."/>
            <person name="Pipaliya S."/>
            <person name="Dacks J."/>
            <person name="Roger A.J."/>
        </authorList>
    </citation>
    <scope>NUCLEOTIDE SEQUENCE</scope>
    <source>
        <strain evidence="3">Schooner1</strain>
    </source>
</reference>
<dbReference type="PROSITE" id="PS50003">
    <property type="entry name" value="PH_DOMAIN"/>
    <property type="match status" value="1"/>
</dbReference>
<evidence type="ECO:0000313" key="4">
    <source>
        <dbReference type="Proteomes" id="UP001150062"/>
    </source>
</evidence>
<evidence type="ECO:0000259" key="2">
    <source>
        <dbReference type="PROSITE" id="PS50003"/>
    </source>
</evidence>
<organism evidence="3 4">
    <name type="scientific">Anaeramoeba flamelloides</name>
    <dbReference type="NCBI Taxonomy" id="1746091"/>
    <lineage>
        <taxon>Eukaryota</taxon>
        <taxon>Metamonada</taxon>
        <taxon>Anaeramoebidae</taxon>
        <taxon>Anaeramoeba</taxon>
    </lineage>
</organism>
<evidence type="ECO:0000256" key="1">
    <source>
        <dbReference type="SAM" id="MobiDB-lite"/>
    </source>
</evidence>
<gene>
    <name evidence="3" type="ORF">M0813_01252</name>
</gene>
<dbReference type="SUPFAM" id="SSF50729">
    <property type="entry name" value="PH domain-like"/>
    <property type="match status" value="1"/>
</dbReference>
<name>A0ABQ8Z8J8_9EUKA</name>
<dbReference type="Proteomes" id="UP001150062">
    <property type="component" value="Unassembled WGS sequence"/>
</dbReference>
<comment type="caution">
    <text evidence="3">The sequence shown here is derived from an EMBL/GenBank/DDBJ whole genome shotgun (WGS) entry which is preliminary data.</text>
</comment>
<keyword evidence="4" id="KW-1185">Reference proteome</keyword>
<dbReference type="Gene3D" id="2.30.29.30">
    <property type="entry name" value="Pleckstrin-homology domain (PH domain)/Phosphotyrosine-binding domain (PTB)"/>
    <property type="match status" value="1"/>
</dbReference>
<proteinExistence type="predicted"/>
<feature type="region of interest" description="Disordered" evidence="1">
    <location>
        <begin position="757"/>
        <end position="794"/>
    </location>
</feature>
<evidence type="ECO:0000313" key="3">
    <source>
        <dbReference type="EMBL" id="KAJ6253206.1"/>
    </source>
</evidence>
<dbReference type="Pfam" id="PF00169">
    <property type="entry name" value="PH"/>
    <property type="match status" value="1"/>
</dbReference>
<accession>A0ABQ8Z8J8</accession>
<dbReference type="InterPro" id="IPR011993">
    <property type="entry name" value="PH-like_dom_sf"/>
</dbReference>
<dbReference type="EMBL" id="JAOAOG010000032">
    <property type="protein sequence ID" value="KAJ6253206.1"/>
    <property type="molecule type" value="Genomic_DNA"/>
</dbReference>
<feature type="compositionally biased region" description="Basic residues" evidence="1">
    <location>
        <begin position="778"/>
        <end position="794"/>
    </location>
</feature>
<protein>
    <submittedName>
        <fullName evidence="3">Dual adapter for phosphotyrosine and 3-phosphotyrosine and 3-phosphoinositide</fullName>
    </submittedName>
</protein>
<sequence length="794" mass="92497">MNNNTDEQIILQGYLYTYKALWKSVSKRYFVLYSRRLLCYKSLKEYEKKKPFLQQLPLSGLTFQHVSEEDLCKNTKKQMTKKQKFCFKLINKQPMEYLYSTDNLNEGLRWSSQLSNLLQIGNLPNNKIKENKEQSSNQSQNPDLVKIKINPEGVCTIKQFLLNANTKKNQFTFIEKYQFLDSMSFITEEKLCLLTPKNLELRNLTDENNILIPCNTIESIRMFSENGEEFKVLISPSKKTPVFLINSDPLQILTISSFLAIFSNKDSMALLSDSGQFLNSKMSSYTDLEKLFEALLIKIFSILIHLKNPINLPNYIQENCNFLKINNLFTDFLNSSDPSTQIQNLENNLIHLHFLIILLFVFSWTLPKPLLQQKENHLSDIYNTQLLDEKNILSTKHFFNLFDSSLQNIFGTILLISNLVCNEYKQFELIDKIASLLINMLHFNEMNTENDPQEILSTVKNKYPFIKFLISKSQYIFHNKWNSLKGSVFDRKLEFESKLNHLVGIKNKQVDINKNDNNENGIVNKQLKSNLERISTETQSISSTVHSELYGFDAFPISLYDSASQISDNLSIGDFNNEEDYLSLDFLGKQTEEMGLHLRRSYIVKTPKREEISDDEEENALHSFLRKVQDFYEDPLPLIPLTQKDLQSSTNIEENKDLFKSNNLTEQLEDLLKQDLQEIQQIEKQLLLLMNPEPEEDEPLIFDSIIDGLCSELISISIQVIQENTEYIELAECINDEFDTRPIQNYNFFTNTQKKNFSTSKNSLKSKKSSKNLNRSPSNKKWKFGSKFKSKKKN</sequence>